<comment type="caution">
    <text evidence="1">The sequence shown here is derived from an EMBL/GenBank/DDBJ whole genome shotgun (WGS) entry which is preliminary data.</text>
</comment>
<evidence type="ECO:0000313" key="2">
    <source>
        <dbReference type="Proteomes" id="UP000887159"/>
    </source>
</evidence>
<dbReference type="AlphaFoldDB" id="A0A8X6WC39"/>
<keyword evidence="2" id="KW-1185">Reference proteome</keyword>
<dbReference type="Proteomes" id="UP000887159">
    <property type="component" value="Unassembled WGS sequence"/>
</dbReference>
<organism evidence="1 2">
    <name type="scientific">Trichonephila clavipes</name>
    <name type="common">Golden silk orbweaver</name>
    <name type="synonym">Nephila clavipes</name>
    <dbReference type="NCBI Taxonomy" id="2585209"/>
    <lineage>
        <taxon>Eukaryota</taxon>
        <taxon>Metazoa</taxon>
        <taxon>Ecdysozoa</taxon>
        <taxon>Arthropoda</taxon>
        <taxon>Chelicerata</taxon>
        <taxon>Arachnida</taxon>
        <taxon>Araneae</taxon>
        <taxon>Araneomorphae</taxon>
        <taxon>Entelegynae</taxon>
        <taxon>Araneoidea</taxon>
        <taxon>Nephilidae</taxon>
        <taxon>Trichonephila</taxon>
    </lineage>
</organism>
<protein>
    <submittedName>
        <fullName evidence="1">DDE_3 domain-containing protein</fullName>
    </submittedName>
</protein>
<name>A0A8X6WC39_TRICX</name>
<dbReference type="EMBL" id="BMAU01021402">
    <property type="protein sequence ID" value="GFY32288.1"/>
    <property type="molecule type" value="Genomic_DNA"/>
</dbReference>
<gene>
    <name evidence="1" type="primary">AVEN_140610_1</name>
    <name evidence="1" type="ORF">TNCV_3557961</name>
</gene>
<reference evidence="1" key="1">
    <citation type="submission" date="2020-08" db="EMBL/GenBank/DDBJ databases">
        <title>Multicomponent nature underlies the extraordinary mechanical properties of spider dragline silk.</title>
        <authorList>
            <person name="Kono N."/>
            <person name="Nakamura H."/>
            <person name="Mori M."/>
            <person name="Yoshida Y."/>
            <person name="Ohtoshi R."/>
            <person name="Malay A.D."/>
            <person name="Moran D.A.P."/>
            <person name="Tomita M."/>
            <person name="Numata K."/>
            <person name="Arakawa K."/>
        </authorList>
    </citation>
    <scope>NUCLEOTIDE SEQUENCE</scope>
</reference>
<sequence>MRSSLYILQGTLTARRYVDDILTPIVLPMLSSRPGAIYQQDKMLVHIYNARLSQQCLQGYDVLPWPKVTRSFANRACLEGAGKTAAVPRYAVYLTSQMQRLWQDLPQGVINDLIDIDAMPNFGLYSCQRWLYYLLIFNLLQAVTA</sequence>
<proteinExistence type="predicted"/>
<accession>A0A8X6WC39</accession>
<evidence type="ECO:0000313" key="1">
    <source>
        <dbReference type="EMBL" id="GFY32288.1"/>
    </source>
</evidence>